<feature type="transmembrane region" description="Helical" evidence="1">
    <location>
        <begin position="16"/>
        <end position="35"/>
    </location>
</feature>
<dbReference type="PANTHER" id="PTHR34989">
    <property type="entry name" value="PROTEIN HDED"/>
    <property type="match status" value="1"/>
</dbReference>
<keyword evidence="1" id="KW-0812">Transmembrane</keyword>
<dbReference type="InterPro" id="IPR005325">
    <property type="entry name" value="DUF308_memb"/>
</dbReference>
<accession>A0A7G1QAQ1</accession>
<dbReference type="Proteomes" id="UP000516072">
    <property type="component" value="Chromosome"/>
</dbReference>
<evidence type="ECO:0000313" key="3">
    <source>
        <dbReference type="Proteomes" id="UP000516072"/>
    </source>
</evidence>
<evidence type="ECO:0000256" key="1">
    <source>
        <dbReference type="SAM" id="Phobius"/>
    </source>
</evidence>
<keyword evidence="1" id="KW-1133">Transmembrane helix</keyword>
<name>A0A7G1QAQ1_9GAMM</name>
<dbReference type="PANTHER" id="PTHR34989:SF1">
    <property type="entry name" value="PROTEIN HDED"/>
    <property type="match status" value="1"/>
</dbReference>
<reference evidence="2 3" key="1">
    <citation type="submission" date="2020-03" db="EMBL/GenBank/DDBJ databases">
        <authorList>
            <person name="Picone N."/>
        </authorList>
    </citation>
    <scope>NUCLEOTIDE SEQUENCE [LARGE SCALE GENOMIC DNA]</scope>
    <source>
        <strain evidence="2">NSCAC1</strain>
    </source>
</reference>
<sequence length="191" mass="21774">MEKITKKTEETYTIKNWWTHLVVGILFIIGGFWVLKTPMASYLALSVFFSVMMFVSGISGISFALSNKNKIHGWGWHLAGGIIDFILGIILIIYPQITMIILPILFAFWVMFRGFWAIGVAIELQKFKVRYWWISLILGILSLILSFILIDNPLFAGISIIFLTAFTFFSFGLTQIFLAFDLRSLSTVLKA</sequence>
<proteinExistence type="predicted"/>
<keyword evidence="1" id="KW-0472">Membrane</keyword>
<dbReference type="RefSeq" id="WP_197743773.1">
    <property type="nucleotide sequence ID" value="NZ_LR778175.1"/>
</dbReference>
<dbReference type="EMBL" id="LR778175">
    <property type="protein sequence ID" value="CAB1276172.1"/>
    <property type="molecule type" value="Genomic_DNA"/>
</dbReference>
<keyword evidence="3" id="KW-1185">Reference proteome</keyword>
<dbReference type="GO" id="GO:0005886">
    <property type="term" value="C:plasma membrane"/>
    <property type="evidence" value="ECO:0007669"/>
    <property type="project" value="TreeGrafter"/>
</dbReference>
<dbReference type="InterPro" id="IPR052712">
    <property type="entry name" value="Acid_resist_chaperone_HdeD"/>
</dbReference>
<gene>
    <name evidence="2" type="ORF">NSCAC_1035</name>
</gene>
<dbReference type="KEGG" id="ntg:NSCAC_1035"/>
<dbReference type="Pfam" id="PF03729">
    <property type="entry name" value="DUF308"/>
    <property type="match status" value="2"/>
</dbReference>
<feature type="transmembrane region" description="Helical" evidence="1">
    <location>
        <begin position="74"/>
        <end position="94"/>
    </location>
</feature>
<dbReference type="AlphaFoldDB" id="A0A7G1QAQ1"/>
<feature type="transmembrane region" description="Helical" evidence="1">
    <location>
        <begin position="156"/>
        <end position="180"/>
    </location>
</feature>
<feature type="transmembrane region" description="Helical" evidence="1">
    <location>
        <begin position="131"/>
        <end position="150"/>
    </location>
</feature>
<organism evidence="2 3">
    <name type="scientific">Candidatus Nitrosacidococcus tergens</name>
    <dbReference type="NCBI Taxonomy" id="553981"/>
    <lineage>
        <taxon>Bacteria</taxon>
        <taxon>Pseudomonadati</taxon>
        <taxon>Pseudomonadota</taxon>
        <taxon>Gammaproteobacteria</taxon>
        <taxon>Chromatiales</taxon>
        <taxon>Chromatiaceae</taxon>
        <taxon>Candidatus Nitrosacidococcus</taxon>
    </lineage>
</organism>
<feature type="transmembrane region" description="Helical" evidence="1">
    <location>
        <begin position="41"/>
        <end position="65"/>
    </location>
</feature>
<protein>
    <recommendedName>
        <fullName evidence="4">HdeD family acid-resistance protein</fullName>
    </recommendedName>
</protein>
<evidence type="ECO:0008006" key="4">
    <source>
        <dbReference type="Google" id="ProtNLM"/>
    </source>
</evidence>
<feature type="transmembrane region" description="Helical" evidence="1">
    <location>
        <begin position="100"/>
        <end position="124"/>
    </location>
</feature>
<evidence type="ECO:0000313" key="2">
    <source>
        <dbReference type="EMBL" id="CAB1276172.1"/>
    </source>
</evidence>